<dbReference type="InterPro" id="IPR021302">
    <property type="entry name" value="DUF2780_VcgC/VcgE"/>
</dbReference>
<evidence type="ECO:0000313" key="2">
    <source>
        <dbReference type="Proteomes" id="UP000006764"/>
    </source>
</evidence>
<dbReference type="OrthoDB" id="8546843at2"/>
<dbReference type="RefSeq" id="WP_008733220.1">
    <property type="nucleotide sequence ID" value="NZ_CP004387.1"/>
</dbReference>
<accession>A0A0B4XSE1</accession>
<dbReference type="AlphaFoldDB" id="A0A0B4XSE1"/>
<dbReference type="HOGENOM" id="CLU_157979_0_0_6"/>
<dbReference type="STRING" id="391936.S7S_16315"/>
<evidence type="ECO:0008006" key="3">
    <source>
        <dbReference type="Google" id="ProtNLM"/>
    </source>
</evidence>
<proteinExistence type="predicted"/>
<reference evidence="1 2" key="1">
    <citation type="journal article" date="2012" name="J. Bacteriol.">
        <title>Genome sequence of an alkane-degrading bacterium, Alcanivorax pacificus type strain W11-5, isolated from deep sea sediment.</title>
        <authorList>
            <person name="Lai Q."/>
            <person name="Shao Z."/>
        </authorList>
    </citation>
    <scope>NUCLEOTIDE SEQUENCE [LARGE SCALE GENOMIC DNA]</scope>
    <source>
        <strain evidence="1 2">W11-5</strain>
    </source>
</reference>
<dbReference type="Pfam" id="PF11075">
    <property type="entry name" value="DUF2780"/>
    <property type="match status" value="1"/>
</dbReference>
<keyword evidence="2" id="KW-1185">Reference proteome</keyword>
<organism evidence="1 2">
    <name type="scientific">Isoalcanivorax pacificus W11-5</name>
    <dbReference type="NCBI Taxonomy" id="391936"/>
    <lineage>
        <taxon>Bacteria</taxon>
        <taxon>Pseudomonadati</taxon>
        <taxon>Pseudomonadota</taxon>
        <taxon>Gammaproteobacteria</taxon>
        <taxon>Oceanospirillales</taxon>
        <taxon>Alcanivoracaceae</taxon>
        <taxon>Isoalcanivorax</taxon>
    </lineage>
</organism>
<gene>
    <name evidence="1" type="ORF">S7S_16315</name>
</gene>
<name>A0A0B4XSE1_9GAMM</name>
<evidence type="ECO:0000313" key="1">
    <source>
        <dbReference type="EMBL" id="AJD49675.1"/>
    </source>
</evidence>
<sequence length="129" mass="13314">MELINQLVSTLGIDSKQAEGGTGLLMKLVKDNLSGADFSRITNAAPQLEGLMQQAPEGGAGGSLLGMAGGLLSSMGSDKLAGLTQIAGGLQSLNLNKDTLVQFIPVILQYFQKQGQGDIAGLIQKALPF</sequence>
<dbReference type="KEGG" id="apac:S7S_16315"/>
<dbReference type="EMBL" id="CP004387">
    <property type="protein sequence ID" value="AJD49675.1"/>
    <property type="molecule type" value="Genomic_DNA"/>
</dbReference>
<protein>
    <recommendedName>
        <fullName evidence="3">DUF2780 domain-containing protein</fullName>
    </recommendedName>
</protein>
<dbReference type="Proteomes" id="UP000006764">
    <property type="component" value="Chromosome"/>
</dbReference>